<dbReference type="Proteomes" id="UP000410492">
    <property type="component" value="Unassembled WGS sequence"/>
</dbReference>
<reference evidence="17 18" key="1">
    <citation type="submission" date="2019-01" db="EMBL/GenBank/DDBJ databases">
        <authorList>
            <person name="Sayadi A."/>
        </authorList>
    </citation>
    <scope>NUCLEOTIDE SEQUENCE [LARGE SCALE GENOMIC DNA]</scope>
</reference>
<dbReference type="InterPro" id="IPR021158">
    <property type="entry name" value="Pept_M10A_Zn_BS"/>
</dbReference>
<keyword evidence="8" id="KW-0482">Metalloprotease</keyword>
<feature type="binding site" evidence="11">
    <location>
        <position position="239"/>
    </location>
    <ligand>
        <name>Zn(2+)</name>
        <dbReference type="ChEBI" id="CHEBI:29105"/>
        <label>2</label>
        <note>catalytic</note>
    </ligand>
</feature>
<dbReference type="GO" id="GO:0004222">
    <property type="term" value="F:metalloendopeptidase activity"/>
    <property type="evidence" value="ECO:0007669"/>
    <property type="project" value="InterPro"/>
</dbReference>
<dbReference type="PRINTS" id="PR00138">
    <property type="entry name" value="MATRIXIN"/>
</dbReference>
<evidence type="ECO:0000256" key="11">
    <source>
        <dbReference type="PIRSR" id="PIRSR001191-2"/>
    </source>
</evidence>
<dbReference type="InterPro" id="IPR006026">
    <property type="entry name" value="Peptidase_Metallo"/>
</dbReference>
<gene>
    <name evidence="17" type="ORF">CALMAC_LOCUS17491</name>
</gene>
<dbReference type="AlphaFoldDB" id="A0A653DH24"/>
<dbReference type="InterPro" id="IPR001818">
    <property type="entry name" value="Pept_M10_metallopeptidase"/>
</dbReference>
<evidence type="ECO:0000256" key="7">
    <source>
        <dbReference type="ARBA" id="ARBA00022833"/>
    </source>
</evidence>
<dbReference type="CDD" id="cd00094">
    <property type="entry name" value="HX"/>
    <property type="match status" value="1"/>
</dbReference>
<keyword evidence="9" id="KW-0865">Zymogen</keyword>
<feature type="binding site" evidence="12">
    <location>
        <position position="168"/>
    </location>
    <ligand>
        <name>Ca(2+)</name>
        <dbReference type="ChEBI" id="CHEBI:29108"/>
        <label>2</label>
    </ligand>
</feature>
<evidence type="ECO:0000256" key="5">
    <source>
        <dbReference type="ARBA" id="ARBA00022737"/>
    </source>
</evidence>
<dbReference type="PANTHER" id="PTHR10201:SF169">
    <property type="entry name" value="MATRIX METALLOPROTEINASE-16-LIKE PROTEIN"/>
    <property type="match status" value="1"/>
</dbReference>
<feature type="compositionally biased region" description="Polar residues" evidence="14">
    <location>
        <begin position="332"/>
        <end position="342"/>
    </location>
</feature>
<dbReference type="GO" id="GO:0006508">
    <property type="term" value="P:proteolysis"/>
    <property type="evidence" value="ECO:0007669"/>
    <property type="project" value="UniProtKB-KW"/>
</dbReference>
<comment type="similarity">
    <text evidence="1">Belongs to the peptidase M10A family.</text>
</comment>
<evidence type="ECO:0000256" key="13">
    <source>
        <dbReference type="PROSITE-ProRule" id="PRU01011"/>
    </source>
</evidence>
<keyword evidence="18" id="KW-1185">Reference proteome</keyword>
<feature type="binding site" evidence="12">
    <location>
        <position position="208"/>
    </location>
    <ligand>
        <name>Zn(2+)</name>
        <dbReference type="ChEBI" id="CHEBI:29105"/>
        <label>1</label>
    </ligand>
</feature>
<feature type="compositionally biased region" description="Low complexity" evidence="14">
    <location>
        <begin position="384"/>
        <end position="409"/>
    </location>
</feature>
<feature type="binding site" evidence="11">
    <location>
        <position position="235"/>
    </location>
    <ligand>
        <name>Zn(2+)</name>
        <dbReference type="ChEBI" id="CHEBI:29105"/>
        <label>2</label>
        <note>catalytic</note>
    </ligand>
</feature>
<dbReference type="SMART" id="SM00120">
    <property type="entry name" value="HX"/>
    <property type="match status" value="4"/>
</dbReference>
<feature type="signal peptide" evidence="15">
    <location>
        <begin position="1"/>
        <end position="19"/>
    </location>
</feature>
<dbReference type="Pfam" id="PF00045">
    <property type="entry name" value="Hemopexin"/>
    <property type="match status" value="3"/>
</dbReference>
<feature type="binding site" evidence="12">
    <location>
        <position position="185"/>
    </location>
    <ligand>
        <name>Ca(2+)</name>
        <dbReference type="ChEBI" id="CHEBI:29108"/>
        <label>3</label>
    </ligand>
</feature>
<sequence>MFFYCSILPLVLVICDVSCAPLVTSPKAKYPQVPSHEVLDFMKMFGYIDDHKDSEAIYTEEGFADIIKTVQKYGALNQTGVLDNATLTLMSSPRCGVPDILKPKKSKRRRRYVLGPAGWEKRNISYFLANWTPKLGEPTVMKSIQKALNTWGGYGRLTFHRAYDANADIIVAFGRGYHGDSFPFDGPGSILAHAFFPYEFAELGGDIHFDEDEKWIDESNSNGDYGTDFYTVALHELGHSLGLAHSPIPTSVMFPYYKGSYEGSTATLGYDDILAMYKLYISRTLKEDEFTRPTFDYDDNSSESSTTQRSTTDYTTSPRRYTTERPRYTTENNKYTTGSPWHTSEEPRDTTRRSRFTTQRTSTLSPWETTIRYPYTTRRTTEHTTPITNAPTYSSTETSTRSKESSTVTYEGDCETVDDHKDHDDRHGVPKTNSPSLPNICDGKVDAMATLRGELFVFREQYIWRFKDKGRLLEGYPTTLKSMFPDIPNNVKNIDAAYQRPDGMTILFTGNVFWVYDGQHFVENSPLPLTAYGLSTYLKSVDAVQNWGRNRKTYFYKNDRFWRYNETAKRMDPGYPLHMERWRGVPLNLDAAITWTDGSTYFFKDDLFWKFDNDWVITTEESPMPTAQVWFGCPEDGSRTMRRWHTQQ</sequence>
<evidence type="ECO:0000259" key="16">
    <source>
        <dbReference type="SMART" id="SM00235"/>
    </source>
</evidence>
<feature type="binding site" evidence="12">
    <location>
        <position position="497"/>
    </location>
    <ligand>
        <name>Ca(2+)</name>
        <dbReference type="ChEBI" id="CHEBI:29108"/>
        <label>5</label>
    </ligand>
</feature>
<comment type="cofactor">
    <cofactor evidence="12">
        <name>Ca(2+)</name>
        <dbReference type="ChEBI" id="CHEBI:29108"/>
    </cofactor>
    <text evidence="12">Can bind about 5 Ca(2+) ions per subunit.</text>
</comment>
<dbReference type="Gene3D" id="3.40.390.10">
    <property type="entry name" value="Collagenase (Catalytic Domain)"/>
    <property type="match status" value="1"/>
</dbReference>
<keyword evidence="7 11" id="KW-0862">Zinc</keyword>
<dbReference type="EMBL" id="CAACVG010012045">
    <property type="protein sequence ID" value="VEN59505.1"/>
    <property type="molecule type" value="Genomic_DNA"/>
</dbReference>
<feature type="binding site" evidence="12">
    <location>
        <position position="210"/>
    </location>
    <ligand>
        <name>Ca(2+)</name>
        <dbReference type="ChEBI" id="CHEBI:29108"/>
        <label>3</label>
    </ligand>
</feature>
<dbReference type="InterPro" id="IPR018487">
    <property type="entry name" value="Hemopexin-like_repeat"/>
</dbReference>
<feature type="repeat" description="Hemopexin" evidence="13">
    <location>
        <begin position="538"/>
        <end position="585"/>
    </location>
</feature>
<feature type="repeat" description="Hemopexin" evidence="13">
    <location>
        <begin position="438"/>
        <end position="487"/>
    </location>
</feature>
<dbReference type="CDD" id="cd04278">
    <property type="entry name" value="ZnMc_MMP"/>
    <property type="match status" value="1"/>
</dbReference>
<accession>A0A653DH24</accession>
<dbReference type="InterPro" id="IPR021190">
    <property type="entry name" value="Pept_M10A"/>
</dbReference>
<comment type="cofactor">
    <cofactor evidence="12">
        <name>Zn(2+)</name>
        <dbReference type="ChEBI" id="CHEBI:29105"/>
    </cofactor>
    <text evidence="12">Binds 2 Zn(2+) ions per subunit.</text>
</comment>
<dbReference type="PIRSF" id="PIRSF001191">
    <property type="entry name" value="Peptidase_M10A_matrix"/>
    <property type="match status" value="1"/>
</dbReference>
<proteinExistence type="inferred from homology"/>
<feature type="binding site" evidence="12">
    <location>
        <position position="204"/>
    </location>
    <ligand>
        <name>Ca(2+)</name>
        <dbReference type="ChEBI" id="CHEBI:29108"/>
        <label>2</label>
    </ligand>
</feature>
<feature type="compositionally biased region" description="Basic and acidic residues" evidence="14">
    <location>
        <begin position="417"/>
        <end position="428"/>
    </location>
</feature>
<keyword evidence="2" id="KW-0645">Protease</keyword>
<protein>
    <recommendedName>
        <fullName evidence="16">Peptidase metallopeptidase domain-containing protein</fullName>
    </recommendedName>
</protein>
<feature type="binding site" evidence="12">
    <location>
        <position position="193"/>
    </location>
    <ligand>
        <name>Zn(2+)</name>
        <dbReference type="ChEBI" id="CHEBI:29105"/>
        <label>1</label>
    </ligand>
</feature>
<dbReference type="SUPFAM" id="SSF50923">
    <property type="entry name" value="Hemopexin-like domain"/>
    <property type="match status" value="1"/>
</dbReference>
<feature type="binding site" evidence="12">
    <location>
        <position position="446"/>
    </location>
    <ligand>
        <name>Ca(2+)</name>
        <dbReference type="ChEBI" id="CHEBI:29108"/>
        <label>4</label>
    </ligand>
</feature>
<dbReference type="InterPro" id="IPR036365">
    <property type="entry name" value="PGBD-like_sf"/>
</dbReference>
<evidence type="ECO:0000256" key="9">
    <source>
        <dbReference type="ARBA" id="ARBA00023145"/>
    </source>
</evidence>
<dbReference type="Pfam" id="PF00413">
    <property type="entry name" value="Peptidase_M10"/>
    <property type="match status" value="1"/>
</dbReference>
<dbReference type="InterPro" id="IPR000585">
    <property type="entry name" value="Hemopexin-like_dom"/>
</dbReference>
<keyword evidence="6" id="KW-0378">Hydrolase</keyword>
<dbReference type="OrthoDB" id="406838at2759"/>
<dbReference type="GO" id="GO:0030574">
    <property type="term" value="P:collagen catabolic process"/>
    <property type="evidence" value="ECO:0007669"/>
    <property type="project" value="TreeGrafter"/>
</dbReference>
<feature type="binding site" evidence="12">
    <location>
        <position position="178"/>
    </location>
    <ligand>
        <name>Zn(2+)</name>
        <dbReference type="ChEBI" id="CHEBI:29105"/>
        <label>1</label>
    </ligand>
</feature>
<feature type="binding site" evidence="12">
    <location>
        <position position="186"/>
    </location>
    <ligand>
        <name>Ca(2+)</name>
        <dbReference type="ChEBI" id="CHEBI:29108"/>
        <label>3</label>
    </ligand>
</feature>
<dbReference type="PROSITE" id="PS00546">
    <property type="entry name" value="CYSTEINE_SWITCH"/>
    <property type="match status" value="1"/>
</dbReference>
<feature type="binding site" evidence="12">
    <location>
        <position position="590"/>
    </location>
    <ligand>
        <name>Ca(2+)</name>
        <dbReference type="ChEBI" id="CHEBI:29108"/>
        <label>4</label>
    </ligand>
</feature>
<dbReference type="SUPFAM" id="SSF55486">
    <property type="entry name" value="Metalloproteases ('zincins'), catalytic domain"/>
    <property type="match status" value="1"/>
</dbReference>
<dbReference type="FunFam" id="2.110.10.10:FF:000018">
    <property type="entry name" value="Matrix metallopeptidase 25b"/>
    <property type="match status" value="1"/>
</dbReference>
<evidence type="ECO:0000313" key="18">
    <source>
        <dbReference type="Proteomes" id="UP000410492"/>
    </source>
</evidence>
<evidence type="ECO:0000256" key="4">
    <source>
        <dbReference type="ARBA" id="ARBA00022729"/>
    </source>
</evidence>
<dbReference type="InterPro" id="IPR036375">
    <property type="entry name" value="Hemopexin-like_dom_sf"/>
</dbReference>
<keyword evidence="3 11" id="KW-0479">Metal-binding</keyword>
<dbReference type="GO" id="GO:0005615">
    <property type="term" value="C:extracellular space"/>
    <property type="evidence" value="ECO:0007669"/>
    <property type="project" value="TreeGrafter"/>
</dbReference>
<feature type="binding site" evidence="12">
    <location>
        <position position="213"/>
    </location>
    <ligand>
        <name>Ca(2+)</name>
        <dbReference type="ChEBI" id="CHEBI:29108"/>
        <label>3</label>
    </ligand>
</feature>
<feature type="repeat" description="Hemopexin" evidence="13">
    <location>
        <begin position="491"/>
        <end position="536"/>
    </location>
</feature>
<feature type="region of interest" description="Disordered" evidence="14">
    <location>
        <begin position="384"/>
        <end position="437"/>
    </location>
</feature>
<evidence type="ECO:0000256" key="14">
    <source>
        <dbReference type="SAM" id="MobiDB-lite"/>
    </source>
</evidence>
<evidence type="ECO:0000256" key="1">
    <source>
        <dbReference type="ARBA" id="ARBA00010370"/>
    </source>
</evidence>
<feature type="binding site" evidence="12">
    <location>
        <position position="213"/>
    </location>
    <ligand>
        <name>Ca(2+)</name>
        <dbReference type="ChEBI" id="CHEBI:29108"/>
        <label>1</label>
    </ligand>
</feature>
<dbReference type="SMART" id="SM00235">
    <property type="entry name" value="ZnMc"/>
    <property type="match status" value="1"/>
</dbReference>
<dbReference type="GO" id="GO:0030198">
    <property type="term" value="P:extracellular matrix organization"/>
    <property type="evidence" value="ECO:0007669"/>
    <property type="project" value="TreeGrafter"/>
</dbReference>
<feature type="active site" evidence="10">
    <location>
        <position position="236"/>
    </location>
</feature>
<keyword evidence="4 15" id="KW-0732">Signal</keyword>
<evidence type="ECO:0000256" key="8">
    <source>
        <dbReference type="ARBA" id="ARBA00023049"/>
    </source>
</evidence>
<name>A0A653DH24_CALMS</name>
<feature type="binding site" evidence="12">
    <location>
        <position position="206"/>
    </location>
    <ligand>
        <name>Ca(2+)</name>
        <dbReference type="ChEBI" id="CHEBI:29108"/>
        <label>2</label>
    </ligand>
</feature>
<dbReference type="GO" id="GO:0008270">
    <property type="term" value="F:zinc ion binding"/>
    <property type="evidence" value="ECO:0007669"/>
    <property type="project" value="InterPro"/>
</dbReference>
<evidence type="ECO:0000256" key="3">
    <source>
        <dbReference type="ARBA" id="ARBA00022723"/>
    </source>
</evidence>
<feature type="binding site" evidence="12">
    <location>
        <position position="253"/>
    </location>
    <ligand>
        <name>Zn(2+)</name>
        <dbReference type="ChEBI" id="CHEBI:29105"/>
        <label>2</label>
        <note>catalytic</note>
    </ligand>
</feature>
<evidence type="ECO:0000256" key="12">
    <source>
        <dbReference type="PIRSR" id="PIRSR621190-2"/>
    </source>
</evidence>
<feature type="binding site" evidence="12">
    <location>
        <position position="495"/>
    </location>
    <ligand>
        <name>Ca(2+)</name>
        <dbReference type="ChEBI" id="CHEBI:29108"/>
        <label>4</label>
    </ligand>
</feature>
<feature type="compositionally biased region" description="Basic and acidic residues" evidence="14">
    <location>
        <begin position="343"/>
        <end position="352"/>
    </location>
</feature>
<dbReference type="InterPro" id="IPR024079">
    <property type="entry name" value="MetalloPept_cat_dom_sf"/>
</dbReference>
<evidence type="ECO:0000256" key="10">
    <source>
        <dbReference type="PIRSR" id="PIRSR001191-1"/>
    </source>
</evidence>
<feature type="domain" description="Peptidase metallopeptidase" evidence="16">
    <location>
        <begin position="115"/>
        <end position="282"/>
    </location>
</feature>
<dbReference type="PANTHER" id="PTHR10201">
    <property type="entry name" value="MATRIX METALLOPROTEINASE"/>
    <property type="match status" value="1"/>
</dbReference>
<feature type="chain" id="PRO_5024790202" description="Peptidase metallopeptidase domain-containing protein" evidence="15">
    <location>
        <begin position="20"/>
        <end position="648"/>
    </location>
</feature>
<feature type="region of interest" description="Disordered" evidence="14">
    <location>
        <begin position="292"/>
        <end position="363"/>
    </location>
</feature>
<evidence type="ECO:0000256" key="2">
    <source>
        <dbReference type="ARBA" id="ARBA00022670"/>
    </source>
</evidence>
<evidence type="ECO:0000256" key="6">
    <source>
        <dbReference type="ARBA" id="ARBA00022801"/>
    </source>
</evidence>
<feature type="binding site" description="in inhibited form" evidence="12">
    <location>
        <position position="95"/>
    </location>
    <ligand>
        <name>Zn(2+)</name>
        <dbReference type="ChEBI" id="CHEBI:29105"/>
        <label>2</label>
        <note>catalytic</note>
    </ligand>
</feature>
<evidence type="ECO:0000256" key="15">
    <source>
        <dbReference type="SAM" id="SignalP"/>
    </source>
</evidence>
<dbReference type="PROSITE" id="PS51642">
    <property type="entry name" value="HEMOPEXIN_2"/>
    <property type="match status" value="4"/>
</dbReference>
<feature type="repeat" description="Hemopexin" evidence="13">
    <location>
        <begin position="586"/>
        <end position="633"/>
    </location>
</feature>
<feature type="compositionally biased region" description="Low complexity" evidence="14">
    <location>
        <begin position="302"/>
        <end position="320"/>
    </location>
</feature>
<dbReference type="InterPro" id="IPR033739">
    <property type="entry name" value="M10A_MMP"/>
</dbReference>
<feature type="binding site" evidence="11">
    <location>
        <position position="245"/>
    </location>
    <ligand>
        <name>Zn(2+)</name>
        <dbReference type="ChEBI" id="CHEBI:29105"/>
        <label>2</label>
        <note>catalytic</note>
    </ligand>
</feature>
<keyword evidence="12" id="KW-0106">Calcium</keyword>
<keyword evidence="5" id="KW-0677">Repeat</keyword>
<feature type="binding site" evidence="12">
    <location>
        <position position="180"/>
    </location>
    <ligand>
        <name>Zn(2+)</name>
        <dbReference type="ChEBI" id="CHEBI:29105"/>
        <label>1</label>
    </ligand>
</feature>
<evidence type="ECO:0000313" key="17">
    <source>
        <dbReference type="EMBL" id="VEN59505.1"/>
    </source>
</evidence>
<dbReference type="SUPFAM" id="SSF47090">
    <property type="entry name" value="PGBD-like"/>
    <property type="match status" value="1"/>
</dbReference>
<dbReference type="Gene3D" id="2.110.10.10">
    <property type="entry name" value="Hemopexin-like domain"/>
    <property type="match status" value="1"/>
</dbReference>
<dbReference type="GO" id="GO:0031012">
    <property type="term" value="C:extracellular matrix"/>
    <property type="evidence" value="ECO:0007669"/>
    <property type="project" value="InterPro"/>
</dbReference>
<organism evidence="17 18">
    <name type="scientific">Callosobruchus maculatus</name>
    <name type="common">Southern cowpea weevil</name>
    <name type="synonym">Pulse bruchid</name>
    <dbReference type="NCBI Taxonomy" id="64391"/>
    <lineage>
        <taxon>Eukaryota</taxon>
        <taxon>Metazoa</taxon>
        <taxon>Ecdysozoa</taxon>
        <taxon>Arthropoda</taxon>
        <taxon>Hexapoda</taxon>
        <taxon>Insecta</taxon>
        <taxon>Pterygota</taxon>
        <taxon>Neoptera</taxon>
        <taxon>Endopterygota</taxon>
        <taxon>Coleoptera</taxon>
        <taxon>Polyphaga</taxon>
        <taxon>Cucujiformia</taxon>
        <taxon>Chrysomeloidea</taxon>
        <taxon>Chrysomelidae</taxon>
        <taxon>Bruchinae</taxon>
        <taxon>Bruchini</taxon>
        <taxon>Callosobruchus</taxon>
    </lineage>
</organism>